<reference evidence="4" key="2">
    <citation type="submission" date="2017-10" db="EMBL/GenBank/DDBJ databases">
        <title>Ladona fulva Genome sequencing and assembly.</title>
        <authorList>
            <person name="Murali S."/>
            <person name="Richards S."/>
            <person name="Bandaranaike D."/>
            <person name="Bellair M."/>
            <person name="Blankenburg K."/>
            <person name="Chao H."/>
            <person name="Dinh H."/>
            <person name="Doddapaneni H."/>
            <person name="Dugan-Rocha S."/>
            <person name="Elkadiri S."/>
            <person name="Gnanaolivu R."/>
            <person name="Hernandez B."/>
            <person name="Skinner E."/>
            <person name="Javaid M."/>
            <person name="Lee S."/>
            <person name="Li M."/>
            <person name="Ming W."/>
            <person name="Munidasa M."/>
            <person name="Muniz J."/>
            <person name="Nguyen L."/>
            <person name="Hughes D."/>
            <person name="Osuji N."/>
            <person name="Pu L.-L."/>
            <person name="Puazo M."/>
            <person name="Qu C."/>
            <person name="Quiroz J."/>
            <person name="Raj R."/>
            <person name="Weissenberger G."/>
            <person name="Xin Y."/>
            <person name="Zou X."/>
            <person name="Han Y."/>
            <person name="Worley K."/>
            <person name="Muzny D."/>
            <person name="Gibbs R."/>
        </authorList>
    </citation>
    <scope>NUCLEOTIDE SEQUENCE</scope>
    <source>
        <strain evidence="4">Sampled in the wild</strain>
    </source>
</reference>
<dbReference type="InterPro" id="IPR001849">
    <property type="entry name" value="PH_domain"/>
</dbReference>
<dbReference type="PANTHER" id="PTHR11937">
    <property type="entry name" value="ACTIN"/>
    <property type="match status" value="1"/>
</dbReference>
<dbReference type="Pfam" id="PF00169">
    <property type="entry name" value="PH"/>
    <property type="match status" value="1"/>
</dbReference>
<reference evidence="4" key="1">
    <citation type="submission" date="2013-04" db="EMBL/GenBank/DDBJ databases">
        <authorList>
            <person name="Qu J."/>
            <person name="Murali S.C."/>
            <person name="Bandaranaike D."/>
            <person name="Bellair M."/>
            <person name="Blankenburg K."/>
            <person name="Chao H."/>
            <person name="Dinh H."/>
            <person name="Doddapaneni H."/>
            <person name="Downs B."/>
            <person name="Dugan-Rocha S."/>
            <person name="Elkadiri S."/>
            <person name="Gnanaolivu R.D."/>
            <person name="Hernandez B."/>
            <person name="Javaid M."/>
            <person name="Jayaseelan J.C."/>
            <person name="Lee S."/>
            <person name="Li M."/>
            <person name="Ming W."/>
            <person name="Munidasa M."/>
            <person name="Muniz J."/>
            <person name="Nguyen L."/>
            <person name="Ongeri F."/>
            <person name="Osuji N."/>
            <person name="Pu L.-L."/>
            <person name="Puazo M."/>
            <person name="Qu C."/>
            <person name="Quiroz J."/>
            <person name="Raj R."/>
            <person name="Weissenberger G."/>
            <person name="Xin Y."/>
            <person name="Zou X."/>
            <person name="Han Y."/>
            <person name="Richards S."/>
            <person name="Worley K."/>
            <person name="Muzny D."/>
            <person name="Gibbs R."/>
        </authorList>
    </citation>
    <scope>NUCLEOTIDE SEQUENCE</scope>
    <source>
        <strain evidence="4">Sampled in the wild</strain>
    </source>
</reference>
<dbReference type="SUPFAM" id="SSF50729">
    <property type="entry name" value="PH domain-like"/>
    <property type="match status" value="1"/>
</dbReference>
<feature type="compositionally biased region" description="Basic and acidic residues" evidence="2">
    <location>
        <begin position="95"/>
        <end position="114"/>
    </location>
</feature>
<evidence type="ECO:0000256" key="2">
    <source>
        <dbReference type="SAM" id="MobiDB-lite"/>
    </source>
</evidence>
<organism evidence="4 5">
    <name type="scientific">Ladona fulva</name>
    <name type="common">Scarce chaser dragonfly</name>
    <name type="synonym">Libellula fulva</name>
    <dbReference type="NCBI Taxonomy" id="123851"/>
    <lineage>
        <taxon>Eukaryota</taxon>
        <taxon>Metazoa</taxon>
        <taxon>Ecdysozoa</taxon>
        <taxon>Arthropoda</taxon>
        <taxon>Hexapoda</taxon>
        <taxon>Insecta</taxon>
        <taxon>Pterygota</taxon>
        <taxon>Palaeoptera</taxon>
        <taxon>Odonata</taxon>
        <taxon>Epiprocta</taxon>
        <taxon>Anisoptera</taxon>
        <taxon>Libelluloidea</taxon>
        <taxon>Libellulidae</taxon>
        <taxon>Ladona</taxon>
    </lineage>
</organism>
<dbReference type="SMART" id="SM00268">
    <property type="entry name" value="ACTIN"/>
    <property type="match status" value="1"/>
</dbReference>
<dbReference type="PROSITE" id="PS50003">
    <property type="entry name" value="PH_DOMAIN"/>
    <property type="match status" value="1"/>
</dbReference>
<keyword evidence="5" id="KW-1185">Reference proteome</keyword>
<name>A0A8K0KFX6_LADFU</name>
<dbReference type="InterPro" id="IPR011993">
    <property type="entry name" value="PH-like_dom_sf"/>
</dbReference>
<comment type="caution">
    <text evidence="4">The sequence shown here is derived from an EMBL/GenBank/DDBJ whole genome shotgun (WGS) entry which is preliminary data.</text>
</comment>
<feature type="domain" description="PH" evidence="3">
    <location>
        <begin position="208"/>
        <end position="316"/>
    </location>
</feature>
<dbReference type="Proteomes" id="UP000792457">
    <property type="component" value="Unassembled WGS sequence"/>
</dbReference>
<dbReference type="CDD" id="cd10169">
    <property type="entry name" value="ASKHA_NBD_actin-like"/>
    <property type="match status" value="1"/>
</dbReference>
<evidence type="ECO:0000313" key="4">
    <source>
        <dbReference type="EMBL" id="KAG8234451.1"/>
    </source>
</evidence>
<protein>
    <recommendedName>
        <fullName evidence="3">PH domain-containing protein</fullName>
    </recommendedName>
</protein>
<dbReference type="AlphaFoldDB" id="A0A8K0KFX6"/>
<evidence type="ECO:0000313" key="5">
    <source>
        <dbReference type="Proteomes" id="UP000792457"/>
    </source>
</evidence>
<dbReference type="EMBL" id="KZ308813">
    <property type="protein sequence ID" value="KAG8234451.1"/>
    <property type="molecule type" value="Genomic_DNA"/>
</dbReference>
<dbReference type="Gene3D" id="3.30.420.40">
    <property type="match status" value="2"/>
</dbReference>
<feature type="region of interest" description="Disordered" evidence="2">
    <location>
        <begin position="95"/>
        <end position="146"/>
    </location>
</feature>
<dbReference type="InterPro" id="IPR043129">
    <property type="entry name" value="ATPase_NBD"/>
</dbReference>
<proteinExistence type="inferred from homology"/>
<sequence length="715" mass="80814">MFLPIPPIFSPYLPLCLPQSLSDAMLHLTVALNTANTFLWRELQKEFGGNYKRILDSDYAHSNESSAPDLEKKYYQTEESIPVNNCSDLENNHKNIEEEKEESPKKRVSSEEMGRNASKVAECVSNGEVKPTVEPPKSASNSEVNKNKLNEEKIEVTKKISTINIKDGLDEYIACPRISTVNWNPGNLMDKLYHTCPNDQTNSNSHKYTNISGVLEKLPSGRKKATFWNAWKSRYFKAENGYLYCYQKASSETPISTIQLMGGKIEVLKPIGMDENQMRNCTLLGIDDGKGHYMVVKCSNEADANAWHTALLTQVEENYEATYVNPVSIIDNPSIMKDTIVIDLGSCSLRAGILSSQPSLPQIFFPSVMAVHKETNEKRYGLDAMSPDIRFESRLSFPIRPSAKIAKYSVNLEGFYGLIEQVFKMLAVQPQGYNIFLCVPRSFNSYTLSNITNTMFEKWKAKSLSISHQSVLTLYAYNARSGIVVDIGERTDVIPISDGYILERGVTRTPYGSHQIVEKLRQILLEKNLSFVTDVESYLLRYIMENGCYCAQDYKTELNDALNDQKSIKKEISIKDVYCDSNLSQKIISLDLGRFQAPEGLFNPEMWGHDNMGVHKMVHKAVQECSLDIRKEMVRNIFVSGGVTMLPGFTTRLVKEVDQLTPPAITPKVHASPYRYHAAYIGATVLANSNEVSEITVKRQEWMNSSVDILRKWNI</sequence>
<dbReference type="SMART" id="SM00233">
    <property type="entry name" value="PH"/>
    <property type="match status" value="1"/>
</dbReference>
<dbReference type="InterPro" id="IPR004000">
    <property type="entry name" value="Actin"/>
</dbReference>
<accession>A0A8K0KFX6</accession>
<dbReference type="Gene3D" id="3.90.640.10">
    <property type="entry name" value="Actin, Chain A, domain 4"/>
    <property type="match status" value="1"/>
</dbReference>
<dbReference type="Gene3D" id="2.30.29.30">
    <property type="entry name" value="Pleckstrin-homology domain (PH domain)/Phosphotyrosine-binding domain (PTB)"/>
    <property type="match status" value="1"/>
</dbReference>
<dbReference type="CDD" id="cd00821">
    <property type="entry name" value="PH"/>
    <property type="match status" value="1"/>
</dbReference>
<dbReference type="OrthoDB" id="337660at2759"/>
<gene>
    <name evidence="4" type="ORF">J437_LFUL014197</name>
</gene>
<dbReference type="Pfam" id="PF00022">
    <property type="entry name" value="Actin"/>
    <property type="match status" value="1"/>
</dbReference>
<evidence type="ECO:0000256" key="1">
    <source>
        <dbReference type="RuleBase" id="RU000487"/>
    </source>
</evidence>
<dbReference type="SUPFAM" id="SSF53067">
    <property type="entry name" value="Actin-like ATPase domain"/>
    <property type="match status" value="2"/>
</dbReference>
<comment type="similarity">
    <text evidence="1">Belongs to the actin family.</text>
</comment>
<evidence type="ECO:0000259" key="3">
    <source>
        <dbReference type="PROSITE" id="PS50003"/>
    </source>
</evidence>